<keyword evidence="1" id="KW-0732">Signal</keyword>
<accession>A0ABW4XP19</accession>
<feature type="chain" id="PRO_5045222253" evidence="1">
    <location>
        <begin position="26"/>
        <end position="309"/>
    </location>
</feature>
<proteinExistence type="predicted"/>
<evidence type="ECO:0000313" key="2">
    <source>
        <dbReference type="EMBL" id="MFD2096073.1"/>
    </source>
</evidence>
<dbReference type="RefSeq" id="WP_345341057.1">
    <property type="nucleotide sequence ID" value="NZ_BAABLI010000017.1"/>
</dbReference>
<dbReference type="Proteomes" id="UP001597380">
    <property type="component" value="Unassembled WGS sequence"/>
</dbReference>
<organism evidence="2 3">
    <name type="scientific">Corallincola platygyrae</name>
    <dbReference type="NCBI Taxonomy" id="1193278"/>
    <lineage>
        <taxon>Bacteria</taxon>
        <taxon>Pseudomonadati</taxon>
        <taxon>Pseudomonadota</taxon>
        <taxon>Gammaproteobacteria</taxon>
        <taxon>Alteromonadales</taxon>
        <taxon>Psychromonadaceae</taxon>
        <taxon>Corallincola</taxon>
    </lineage>
</organism>
<keyword evidence="3" id="KW-1185">Reference proteome</keyword>
<reference evidence="3" key="1">
    <citation type="journal article" date="2019" name="Int. J. Syst. Evol. Microbiol.">
        <title>The Global Catalogue of Microorganisms (GCM) 10K type strain sequencing project: providing services to taxonomists for standard genome sequencing and annotation.</title>
        <authorList>
            <consortium name="The Broad Institute Genomics Platform"/>
            <consortium name="The Broad Institute Genome Sequencing Center for Infectious Disease"/>
            <person name="Wu L."/>
            <person name="Ma J."/>
        </authorList>
    </citation>
    <scope>NUCLEOTIDE SEQUENCE [LARGE SCALE GENOMIC DNA]</scope>
    <source>
        <strain evidence="3">CGMCC 1.10992</strain>
    </source>
</reference>
<comment type="caution">
    <text evidence="2">The sequence shown here is derived from an EMBL/GenBank/DDBJ whole genome shotgun (WGS) entry which is preliminary data.</text>
</comment>
<gene>
    <name evidence="2" type="ORF">ACFSJ3_08760</name>
</gene>
<dbReference type="EMBL" id="JBHUHT010000011">
    <property type="protein sequence ID" value="MFD2096073.1"/>
    <property type="molecule type" value="Genomic_DNA"/>
</dbReference>
<sequence length="309" mass="35399">MTPVRQWLLTVIGCVSYLFAQTTLAEESQQETAAEVMRVKFIPKQSPTDAIHDYLIKVLQLALDKTTPEYGPAEIELLPLPYNQGLLMSLLNHDDIIDVVASAPSKERETAARSARVPITMGLLGYRMMIIRQTDLAAFQQIESPDDLKLFRACQGAHWPDSDILEANGYPVQRINNFDDMFKRLREGSCDYFPRAITEGYSEIEAYLARTKDNSIVAYDDILLRYRLPFLFYTSHENFELAARIEKGMKRAVRSGELKALMKTHPVTKGVFPLSKWKVREIFELHNPDLPKALPLEEPEYWLTLEDID</sequence>
<evidence type="ECO:0000256" key="1">
    <source>
        <dbReference type="SAM" id="SignalP"/>
    </source>
</evidence>
<evidence type="ECO:0000313" key="3">
    <source>
        <dbReference type="Proteomes" id="UP001597380"/>
    </source>
</evidence>
<feature type="signal peptide" evidence="1">
    <location>
        <begin position="1"/>
        <end position="25"/>
    </location>
</feature>
<protein>
    <submittedName>
        <fullName evidence="2">Uncharacterized protein</fullName>
    </submittedName>
</protein>
<name>A0ABW4XP19_9GAMM</name>
<dbReference type="SUPFAM" id="SSF53850">
    <property type="entry name" value="Periplasmic binding protein-like II"/>
    <property type="match status" value="1"/>
</dbReference>